<organism evidence="1 2">
    <name type="scientific">Serpentinicella alkaliphila</name>
    <dbReference type="NCBI Taxonomy" id="1734049"/>
    <lineage>
        <taxon>Bacteria</taxon>
        <taxon>Bacillati</taxon>
        <taxon>Bacillota</taxon>
        <taxon>Clostridia</taxon>
        <taxon>Peptostreptococcales</taxon>
        <taxon>Natronincolaceae</taxon>
        <taxon>Serpentinicella</taxon>
    </lineage>
</organism>
<name>A0A4R2TEW8_9FIRM</name>
<proteinExistence type="predicted"/>
<accession>A0A4R2TEW8</accession>
<keyword evidence="2" id="KW-1185">Reference proteome</keyword>
<dbReference type="GO" id="GO:0070402">
    <property type="term" value="F:NADPH binding"/>
    <property type="evidence" value="ECO:0007669"/>
    <property type="project" value="TreeGrafter"/>
</dbReference>
<dbReference type="PANTHER" id="PTHR34934:SF1">
    <property type="entry name" value="FLAVIN-DEPENDENT THYMIDYLATE SYNTHASE"/>
    <property type="match status" value="1"/>
</dbReference>
<dbReference type="Gene3D" id="3.30.1360.170">
    <property type="match status" value="2"/>
</dbReference>
<dbReference type="PANTHER" id="PTHR34934">
    <property type="entry name" value="FLAVIN-DEPENDENT THYMIDYLATE SYNTHASE"/>
    <property type="match status" value="1"/>
</dbReference>
<dbReference type="CDD" id="cd20175">
    <property type="entry name" value="ThyX"/>
    <property type="match status" value="1"/>
</dbReference>
<dbReference type="GO" id="GO:0050797">
    <property type="term" value="F:thymidylate synthase (FAD) activity"/>
    <property type="evidence" value="ECO:0007669"/>
    <property type="project" value="InterPro"/>
</dbReference>
<dbReference type="RefSeq" id="WP_132848981.1">
    <property type="nucleotide sequence ID" value="NZ_CP058648.1"/>
</dbReference>
<dbReference type="EMBL" id="SLYC01000028">
    <property type="protein sequence ID" value="TCQ00627.1"/>
    <property type="molecule type" value="Genomic_DNA"/>
</dbReference>
<reference evidence="1 2" key="1">
    <citation type="submission" date="2019-03" db="EMBL/GenBank/DDBJ databases">
        <title>Genomic Encyclopedia of Type Strains, Phase IV (KMG-IV): sequencing the most valuable type-strain genomes for metagenomic binning, comparative biology and taxonomic classification.</title>
        <authorList>
            <person name="Goeker M."/>
        </authorList>
    </citation>
    <scope>NUCLEOTIDE SEQUENCE [LARGE SCALE GENOMIC DNA]</scope>
    <source>
        <strain evidence="1 2">DSM 100013</strain>
    </source>
</reference>
<dbReference type="SUPFAM" id="SSF69796">
    <property type="entry name" value="Thymidylate synthase-complementing protein Thy1"/>
    <property type="match status" value="2"/>
</dbReference>
<dbReference type="GO" id="GO:0006231">
    <property type="term" value="P:dTMP biosynthetic process"/>
    <property type="evidence" value="ECO:0007669"/>
    <property type="project" value="InterPro"/>
</dbReference>
<evidence type="ECO:0000313" key="2">
    <source>
        <dbReference type="Proteomes" id="UP000295504"/>
    </source>
</evidence>
<evidence type="ECO:0000313" key="1">
    <source>
        <dbReference type="EMBL" id="TCQ00627.1"/>
    </source>
</evidence>
<gene>
    <name evidence="1" type="ORF">EDD79_102832</name>
</gene>
<comment type="caution">
    <text evidence="1">The sequence shown here is derived from an EMBL/GenBank/DDBJ whole genome shotgun (WGS) entry which is preliminary data.</text>
</comment>
<dbReference type="Proteomes" id="UP000295504">
    <property type="component" value="Unassembled WGS sequence"/>
</dbReference>
<sequence length="448" mass="51246">MRITNFESTGLDKIESWLEKNNINSIDEATLKEVLKVVNIAFVAEKIDRVQSTLLCELKDSYVQQSQRYVTMDDNSYSLPLLSTEDNNKAIQLTKKAFALYERMSQLNDGQFIGRPKVENYKYGIPIEDARYILPLSTLTNLSIAMTGNKLFNLYSLFNNSKYIGIFKDMESQLSRNLPKKLVELLTNFDIHSGTKSDLVESLYDEEFGKLSNTDNMILFSTFKDLDLKVGLGALTSTLKETPSERLEDWGNLASEKAKAVANRVLGYGHDSIAEQARTVFGMMCSMVTYHQQIRHRLSENVREDLLNLILDKERQVIVPLSIENSVFYEEYLEVVQAIKEFRIYVLEKYDNAKALPFLLNCDAVKLIISTNARVDRTMLSERICKNSQWEIRELAIKKLSELKSMSEVLYEKALPSCVYGKCKEGKMTCGKQLEMQQQFASKVSVKS</sequence>
<dbReference type="OrthoDB" id="9780625at2"/>
<dbReference type="Pfam" id="PF02511">
    <property type="entry name" value="Thy1"/>
    <property type="match status" value="2"/>
</dbReference>
<dbReference type="AlphaFoldDB" id="A0A4R2TEW8"/>
<dbReference type="PROSITE" id="PS51331">
    <property type="entry name" value="THYX"/>
    <property type="match status" value="2"/>
</dbReference>
<dbReference type="InterPro" id="IPR003669">
    <property type="entry name" value="Thymidylate_synthase_ThyX"/>
</dbReference>
<dbReference type="GO" id="GO:0004799">
    <property type="term" value="F:thymidylate synthase activity"/>
    <property type="evidence" value="ECO:0007669"/>
    <property type="project" value="TreeGrafter"/>
</dbReference>
<protein>
    <submittedName>
        <fullName evidence="1">Thymidylate synthase ThyX</fullName>
    </submittedName>
</protein>
<dbReference type="GO" id="GO:0050660">
    <property type="term" value="F:flavin adenine dinucleotide binding"/>
    <property type="evidence" value="ECO:0007669"/>
    <property type="project" value="InterPro"/>
</dbReference>
<dbReference type="InterPro" id="IPR036098">
    <property type="entry name" value="Thymidylate_synthase_ThyX_sf"/>
</dbReference>